<dbReference type="AlphaFoldDB" id="A0A7J8UFM8"/>
<dbReference type="InterPro" id="IPR023591">
    <property type="entry name" value="Ribosomal_uS2_flav_dom_sf"/>
</dbReference>
<proteinExistence type="predicted"/>
<evidence type="ECO:0000313" key="2">
    <source>
        <dbReference type="Proteomes" id="UP000593573"/>
    </source>
</evidence>
<dbReference type="SUPFAM" id="SSF52313">
    <property type="entry name" value="Ribosomal protein S2"/>
    <property type="match status" value="1"/>
</dbReference>
<gene>
    <name evidence="1" type="ORF">Goklo_016867</name>
</gene>
<dbReference type="EMBL" id="JABFAB010000005">
    <property type="protein sequence ID" value="MBA0649292.1"/>
    <property type="molecule type" value="Genomic_DNA"/>
</dbReference>
<dbReference type="Proteomes" id="UP000593573">
    <property type="component" value="Unassembled WGS sequence"/>
</dbReference>
<reference evidence="1 2" key="1">
    <citation type="journal article" date="2019" name="Genome Biol. Evol.">
        <title>Insights into the evolution of the New World diploid cottons (Gossypium, subgenus Houzingenia) based on genome sequencing.</title>
        <authorList>
            <person name="Grover C.E."/>
            <person name="Arick M.A. 2nd"/>
            <person name="Thrash A."/>
            <person name="Conover J.L."/>
            <person name="Sanders W.S."/>
            <person name="Peterson D.G."/>
            <person name="Frelichowski J.E."/>
            <person name="Scheffler J.A."/>
            <person name="Scheffler B.E."/>
            <person name="Wendel J.F."/>
        </authorList>
    </citation>
    <scope>NUCLEOTIDE SEQUENCE [LARGE SCALE GENOMIC DNA]</scope>
    <source>
        <strain evidence="1">57</strain>
        <tissue evidence="1">Leaf</tissue>
    </source>
</reference>
<organism evidence="1 2">
    <name type="scientific">Gossypium klotzschianum</name>
    <dbReference type="NCBI Taxonomy" id="34286"/>
    <lineage>
        <taxon>Eukaryota</taxon>
        <taxon>Viridiplantae</taxon>
        <taxon>Streptophyta</taxon>
        <taxon>Embryophyta</taxon>
        <taxon>Tracheophyta</taxon>
        <taxon>Spermatophyta</taxon>
        <taxon>Magnoliopsida</taxon>
        <taxon>eudicotyledons</taxon>
        <taxon>Gunneridae</taxon>
        <taxon>Pentapetalae</taxon>
        <taxon>rosids</taxon>
        <taxon>malvids</taxon>
        <taxon>Malvales</taxon>
        <taxon>Malvaceae</taxon>
        <taxon>Malvoideae</taxon>
        <taxon>Gossypium</taxon>
    </lineage>
</organism>
<comment type="caution">
    <text evidence="1">The sequence shown here is derived from an EMBL/GenBank/DDBJ whole genome shotgun (WGS) entry which is preliminary data.</text>
</comment>
<dbReference type="OrthoDB" id="565471at2759"/>
<accession>A0A7J8UFM8</accession>
<protein>
    <submittedName>
        <fullName evidence="1">Uncharacterized protein</fullName>
    </submittedName>
</protein>
<name>A0A7J8UFM8_9ROSI</name>
<evidence type="ECO:0000313" key="1">
    <source>
        <dbReference type="EMBL" id="MBA0649292.1"/>
    </source>
</evidence>
<sequence>MLKRQLSHLQTYLGRIKYMTRLPDIIIIVDQQE</sequence>
<keyword evidence="2" id="KW-1185">Reference proteome</keyword>